<reference evidence="3" key="1">
    <citation type="journal article" date="2022" name="bioRxiv">
        <title>Sequencing and chromosome-scale assembly of the giantPleurodeles waltlgenome.</title>
        <authorList>
            <person name="Brown T."/>
            <person name="Elewa A."/>
            <person name="Iarovenko S."/>
            <person name="Subramanian E."/>
            <person name="Araus A.J."/>
            <person name="Petzold A."/>
            <person name="Susuki M."/>
            <person name="Suzuki K.-i.T."/>
            <person name="Hayashi T."/>
            <person name="Toyoda A."/>
            <person name="Oliveira C."/>
            <person name="Osipova E."/>
            <person name="Leigh N.D."/>
            <person name="Simon A."/>
            <person name="Yun M.H."/>
        </authorList>
    </citation>
    <scope>NUCLEOTIDE SEQUENCE</scope>
    <source>
        <strain evidence="3">20211129_DDA</strain>
        <tissue evidence="3">Liver</tissue>
    </source>
</reference>
<dbReference type="EMBL" id="JANPWB010000014">
    <property type="protein sequence ID" value="KAJ1097657.1"/>
    <property type="molecule type" value="Genomic_DNA"/>
</dbReference>
<evidence type="ECO:0000313" key="3">
    <source>
        <dbReference type="EMBL" id="KAJ1097657.1"/>
    </source>
</evidence>
<feature type="region of interest" description="Disordered" evidence="2">
    <location>
        <begin position="110"/>
        <end position="181"/>
    </location>
</feature>
<organism evidence="3 4">
    <name type="scientific">Pleurodeles waltl</name>
    <name type="common">Iberian ribbed newt</name>
    <dbReference type="NCBI Taxonomy" id="8319"/>
    <lineage>
        <taxon>Eukaryota</taxon>
        <taxon>Metazoa</taxon>
        <taxon>Chordata</taxon>
        <taxon>Craniata</taxon>
        <taxon>Vertebrata</taxon>
        <taxon>Euteleostomi</taxon>
        <taxon>Amphibia</taxon>
        <taxon>Batrachia</taxon>
        <taxon>Caudata</taxon>
        <taxon>Salamandroidea</taxon>
        <taxon>Salamandridae</taxon>
        <taxon>Pleurodelinae</taxon>
        <taxon>Pleurodeles</taxon>
    </lineage>
</organism>
<protein>
    <submittedName>
        <fullName evidence="3">Uncharacterized protein</fullName>
    </submittedName>
</protein>
<evidence type="ECO:0000256" key="2">
    <source>
        <dbReference type="SAM" id="MobiDB-lite"/>
    </source>
</evidence>
<dbReference type="Proteomes" id="UP001066276">
    <property type="component" value="Chromosome 10"/>
</dbReference>
<comment type="caution">
    <text evidence="3">The sequence shown here is derived from an EMBL/GenBank/DDBJ whole genome shotgun (WGS) entry which is preliminary data.</text>
</comment>
<sequence>MDPDLLEQWRIHTADCSLKLMGTLITQAARRMVEQSKIIEQLIKELEKAANQQEVQHLLMKMEEQIKKKDDEIKTRKTHKFNRDKMDFDHGRIYTFARKYDTLRLKEKINNGGDGNIQPNHTDESSDPGSSADEAPLNKLDFRGEMRLMQMATPQSGRSRGRGRGGTRRGGGRGRDSKHKE</sequence>
<proteinExistence type="predicted"/>
<name>A0AAV7M2I5_PLEWA</name>
<keyword evidence="4" id="KW-1185">Reference proteome</keyword>
<feature type="coiled-coil region" evidence="1">
    <location>
        <begin position="29"/>
        <end position="72"/>
    </location>
</feature>
<keyword evidence="1" id="KW-0175">Coiled coil</keyword>
<evidence type="ECO:0000256" key="1">
    <source>
        <dbReference type="SAM" id="Coils"/>
    </source>
</evidence>
<accession>A0AAV7M2I5</accession>
<dbReference type="AlphaFoldDB" id="A0AAV7M2I5"/>
<evidence type="ECO:0000313" key="4">
    <source>
        <dbReference type="Proteomes" id="UP001066276"/>
    </source>
</evidence>
<feature type="compositionally biased region" description="Basic residues" evidence="2">
    <location>
        <begin position="159"/>
        <end position="172"/>
    </location>
</feature>
<gene>
    <name evidence="3" type="ORF">NDU88_002774</name>
</gene>